<feature type="compositionally biased region" description="Basic and acidic residues" evidence="2">
    <location>
        <begin position="353"/>
        <end position="364"/>
    </location>
</feature>
<comment type="similarity">
    <text evidence="1">Belongs to the ATOS family.</text>
</comment>
<evidence type="ECO:0000259" key="3">
    <source>
        <dbReference type="SMART" id="SM01177"/>
    </source>
</evidence>
<dbReference type="InterPro" id="IPR025261">
    <property type="entry name" value="Atos-like_cons_dom"/>
</dbReference>
<protein>
    <recommendedName>
        <fullName evidence="3">Atos-like conserved domain-containing protein</fullName>
    </recommendedName>
</protein>
<dbReference type="EnsemblMetazoa" id="G10022.1">
    <property type="protein sequence ID" value="G10022.1:cds"/>
    <property type="gene ID" value="G10022"/>
</dbReference>
<keyword evidence="5" id="KW-1185">Reference proteome</keyword>
<evidence type="ECO:0000256" key="2">
    <source>
        <dbReference type="SAM" id="MobiDB-lite"/>
    </source>
</evidence>
<feature type="region of interest" description="Disordered" evidence="2">
    <location>
        <begin position="402"/>
        <end position="434"/>
    </location>
</feature>
<evidence type="ECO:0000313" key="4">
    <source>
        <dbReference type="EnsemblMetazoa" id="G10022.1:cds"/>
    </source>
</evidence>
<accession>A0A8W8HKV5</accession>
<feature type="region of interest" description="Disordered" evidence="2">
    <location>
        <begin position="278"/>
        <end position="307"/>
    </location>
</feature>
<reference evidence="4" key="1">
    <citation type="submission" date="2022-08" db="UniProtKB">
        <authorList>
            <consortium name="EnsemblMetazoa"/>
        </authorList>
    </citation>
    <scope>IDENTIFICATION</scope>
    <source>
        <strain evidence="4">05x7-T-G4-1.051#20</strain>
    </source>
</reference>
<proteinExistence type="inferred from homology"/>
<evidence type="ECO:0000313" key="5">
    <source>
        <dbReference type="Proteomes" id="UP000005408"/>
    </source>
</evidence>
<organism evidence="4 5">
    <name type="scientific">Magallana gigas</name>
    <name type="common">Pacific oyster</name>
    <name type="synonym">Crassostrea gigas</name>
    <dbReference type="NCBI Taxonomy" id="29159"/>
    <lineage>
        <taxon>Eukaryota</taxon>
        <taxon>Metazoa</taxon>
        <taxon>Spiralia</taxon>
        <taxon>Lophotrochozoa</taxon>
        <taxon>Mollusca</taxon>
        <taxon>Bivalvia</taxon>
        <taxon>Autobranchia</taxon>
        <taxon>Pteriomorphia</taxon>
        <taxon>Ostreida</taxon>
        <taxon>Ostreoidea</taxon>
        <taxon>Ostreidae</taxon>
        <taxon>Magallana</taxon>
    </lineage>
</organism>
<dbReference type="Proteomes" id="UP000005408">
    <property type="component" value="Unassembled WGS sequence"/>
</dbReference>
<name>A0A8W8HKV5_MAGGI</name>
<dbReference type="InterPro" id="IPR033473">
    <property type="entry name" value="Atos-like_C"/>
</dbReference>
<feature type="region of interest" description="Disordered" evidence="2">
    <location>
        <begin position="560"/>
        <end position="592"/>
    </location>
</feature>
<feature type="region of interest" description="Disordered" evidence="2">
    <location>
        <begin position="659"/>
        <end position="691"/>
    </location>
</feature>
<feature type="compositionally biased region" description="Polar residues" evidence="2">
    <location>
        <begin position="495"/>
        <end position="510"/>
    </location>
</feature>
<sequence length="1406" mass="157781">MKPGTESSEMEDYVWDPVAMFVDVGILIVEARTPDLSLKGRIEGPHCPHPHGGQGVKVKDLHRCDLHREQEKGDFMPPFPLNTPQGFLIVKMNTVQICLLSPIDINCRRADQIQTLITGLSRNHIPLNLDVLLLPGCDHGQREACTVEGSSVGSNDDLILLERWEVSLQQKRSDRQDPLRVTRSDRQDPLRVTGRFLLQALRSYLHFSQLSSWLISLQGCLPLQVVYRLYSPGESEVHGFTSPAERHSFPVADLGAELLRVSVASLPRLAQIPTLLCQDNKNGGRRKKHSPDLLDRSKVKQSPDLCDRSEVKNEAPIYKSGAEAFVPEGMWSKKTEELRRTSPELFQDQRTSSTEDHQRTSIKRQDQELGAIPKKKNLAYKNQEAHAAAKPPIVKRLEGSEPVERLAGSPASELKKSFKARPLPLASDKGDNEMDSDFLVRRLPSPKVLFTTAGKSTQKIYKKRHLDLSSPECADEQESSVSPWLKQSEKDGESDTPTTKQSRSQRSVVCNLQEKLAQESQHSSSEKAQTCITYQHSPEFPESGEEWGFMKEWKTEVYPANKKKNRGESSSKTQKPSKKVETHDNHRNGDNTATFIPTDCVVTCDKDDRNRDKRIPDKITDVSCHSLSLFDDFVDDINDIQSGSSASLTNIPCVNSRLYSPQNGRPVDSLSPQPSPVYSTEKSKQEHCPNQNKTHEFQNEAHQVQYEANLGHKYSDFRPSFKKSFSEPEMLGNQLSLSQLNDLKLSPDENLADLDSVLSRSFHDILCLDKSSSDSTPTNSLMNSNGFQQYGEQDDASVDEVKTLRNKRLMNQDLLVSDSYVNCKSGMVMESTQNCVQNNGVTTLSSTPAKSEETRESEETVVLNNGNLDDTSNSCYKERNGVISDSIKNGFLMGASEKPMKNGVMGCELRTDKENGSCKDEKRCNKNTVEEESLQVKKSLCTQLLKKELHRTNKGGRNEIQTKYPSREQVHHFQRNLKESSNMMFNSSTGLPSRSSPAPLKRRAVGRFDYDNTLVNSTAIKNALSCSKLTFESESSRSVVVTPDRTLSTSAPASTNCLLGNFEESVLNGRIEPIGVVDGFTCDIGAGGSFCPKHVSLPVTAYFFQLSDDNAPSPYLGHINLESIGKKGYHIPKCGTVQVTLFNPNKTVIKMFVVMYDLSDMPPHCQTFLRQRTVYMPVEENSSQPSYLRYLIHLRFASSKSGKIFLHTDIRVLFARDKFEFDPSVAKYELRSFTEVPSNPKFSPRRFVCKNTQVPSSAGVISRETVPTLFPYNNYKTCALRSTTNSTSFNSNVDIPSNQNNGEYADFTNLYEDDNVPYLVGEVDAQYTEPSPTDSVESTGIQMLSDTERWMPPRDHPYCDTGNNEPITISSECQTDISFVQMEYMERCVNDKDSFFRETKIPICSV</sequence>
<dbReference type="PANTHER" id="PTHR13199">
    <property type="entry name" value="GH03947P"/>
    <property type="match status" value="1"/>
</dbReference>
<evidence type="ECO:0000256" key="1">
    <source>
        <dbReference type="ARBA" id="ARBA00034497"/>
    </source>
</evidence>
<feature type="compositionally biased region" description="Polar residues" evidence="2">
    <location>
        <begin position="670"/>
        <end position="680"/>
    </location>
</feature>
<feature type="compositionally biased region" description="Polar residues" evidence="2">
    <location>
        <begin position="518"/>
        <end position="529"/>
    </location>
</feature>
<dbReference type="InterPro" id="IPR051506">
    <property type="entry name" value="ATOS_Transcription_Regulators"/>
</dbReference>
<dbReference type="Pfam" id="PF13915">
    <property type="entry name" value="DUF4210"/>
    <property type="match status" value="1"/>
</dbReference>
<dbReference type="Pfam" id="PF13889">
    <property type="entry name" value="Chromosome_seg"/>
    <property type="match status" value="1"/>
</dbReference>
<feature type="region of interest" description="Disordered" evidence="2">
    <location>
        <begin position="336"/>
        <end position="364"/>
    </location>
</feature>
<feature type="domain" description="Atos-like conserved" evidence="3">
    <location>
        <begin position="1058"/>
        <end position="1116"/>
    </location>
</feature>
<feature type="compositionally biased region" description="Basic and acidic residues" evidence="2">
    <location>
        <begin position="578"/>
        <end position="589"/>
    </location>
</feature>
<feature type="region of interest" description="Disordered" evidence="2">
    <location>
        <begin position="460"/>
        <end position="529"/>
    </location>
</feature>
<dbReference type="SMART" id="SM01177">
    <property type="entry name" value="DUF4210"/>
    <property type="match status" value="1"/>
</dbReference>
<feature type="region of interest" description="Disordered" evidence="2">
    <location>
        <begin position="839"/>
        <end position="860"/>
    </location>
</feature>
<feature type="compositionally biased region" description="Basic and acidic residues" evidence="2">
    <location>
        <begin position="681"/>
        <end position="691"/>
    </location>
</feature>
<dbReference type="PANTHER" id="PTHR13199:SF11">
    <property type="entry name" value="PROTEIN ATOSSA"/>
    <property type="match status" value="1"/>
</dbReference>
<feature type="compositionally biased region" description="Polar residues" evidence="2">
    <location>
        <begin position="839"/>
        <end position="849"/>
    </location>
</feature>